<dbReference type="RefSeq" id="WP_187755310.1">
    <property type="nucleotide sequence ID" value="NZ_JABURY010000015.1"/>
</dbReference>
<dbReference type="EMBL" id="JABURY010000015">
    <property type="protein sequence ID" value="MBC9130863.1"/>
    <property type="molecule type" value="Genomic_DNA"/>
</dbReference>
<organism evidence="1 2">
    <name type="scientific">Frischella japonica</name>
    <dbReference type="NCBI Taxonomy" id="2741544"/>
    <lineage>
        <taxon>Bacteria</taxon>
        <taxon>Pseudomonadati</taxon>
        <taxon>Pseudomonadota</taxon>
        <taxon>Gammaproteobacteria</taxon>
        <taxon>Orbales</taxon>
        <taxon>Orbaceae</taxon>
        <taxon>Frischella</taxon>
    </lineage>
</organism>
<gene>
    <name evidence="1" type="ORF">FcAc13_06015</name>
</gene>
<evidence type="ECO:0000313" key="1">
    <source>
        <dbReference type="EMBL" id="MBC9130863.1"/>
    </source>
</evidence>
<dbReference type="Proteomes" id="UP000651208">
    <property type="component" value="Unassembled WGS sequence"/>
</dbReference>
<reference evidence="1 2" key="1">
    <citation type="submission" date="2020-06" db="EMBL/GenBank/DDBJ databases">
        <title>Frischella cerana isolated from Apis cerana gut homogenate.</title>
        <authorList>
            <person name="Wolter L.A."/>
            <person name="Suenami S."/>
            <person name="Miyazaki R."/>
        </authorList>
    </citation>
    <scope>NUCLEOTIDE SEQUENCE [LARGE SCALE GENOMIC DNA]</scope>
    <source>
        <strain evidence="1 2">Ac13</strain>
    </source>
</reference>
<sequence>MQGSSVTGRSFKTGIPFDVGRISDFDVAIVNSDLLKKVQSLDLGKLGRPYSMPLNSDAMKKLGFGDLADSLSNRFGRDVNFRIFDSESAVRANGKSYKIKCKS</sequence>
<comment type="caution">
    <text evidence="1">The sequence shown here is derived from an EMBL/GenBank/DDBJ whole genome shotgun (WGS) entry which is preliminary data.</text>
</comment>
<keyword evidence="2" id="KW-1185">Reference proteome</keyword>
<evidence type="ECO:0000313" key="2">
    <source>
        <dbReference type="Proteomes" id="UP000651208"/>
    </source>
</evidence>
<accession>A0ABR7QY29</accession>
<protein>
    <submittedName>
        <fullName evidence="1">Uncharacterized protein</fullName>
    </submittedName>
</protein>
<name>A0ABR7QY29_9GAMM</name>
<proteinExistence type="predicted"/>